<dbReference type="InterPro" id="IPR002110">
    <property type="entry name" value="Ankyrin_rpt"/>
</dbReference>
<dbReference type="PANTHER" id="PTHR24198">
    <property type="entry name" value="ANKYRIN REPEAT AND PROTEIN KINASE DOMAIN-CONTAINING PROTEIN"/>
    <property type="match status" value="1"/>
</dbReference>
<reference evidence="5" key="3">
    <citation type="submission" date="2025-04" db="UniProtKB">
        <authorList>
            <consortium name="RefSeq"/>
        </authorList>
    </citation>
    <scope>IDENTIFICATION</scope>
    <source>
        <strain evidence="5">CBS 304.34</strain>
    </source>
</reference>
<evidence type="ECO:0000313" key="5">
    <source>
        <dbReference type="RefSeq" id="XP_033575590.1"/>
    </source>
</evidence>
<dbReference type="SMART" id="SM00248">
    <property type="entry name" value="ANK"/>
    <property type="match status" value="3"/>
</dbReference>
<keyword evidence="4" id="KW-1185">Reference proteome</keyword>
<gene>
    <name evidence="3 5" type="ORF">BDZ99DRAFT_59716</name>
</gene>
<dbReference type="Proteomes" id="UP000504636">
    <property type="component" value="Unplaced"/>
</dbReference>
<dbReference type="EMBL" id="MU003703">
    <property type="protein sequence ID" value="KAF2808626.1"/>
    <property type="molecule type" value="Genomic_DNA"/>
</dbReference>
<organism evidence="3">
    <name type="scientific">Mytilinidion resinicola</name>
    <dbReference type="NCBI Taxonomy" id="574789"/>
    <lineage>
        <taxon>Eukaryota</taxon>
        <taxon>Fungi</taxon>
        <taxon>Dikarya</taxon>
        <taxon>Ascomycota</taxon>
        <taxon>Pezizomycotina</taxon>
        <taxon>Dothideomycetes</taxon>
        <taxon>Pleosporomycetidae</taxon>
        <taxon>Mytilinidiales</taxon>
        <taxon>Mytilinidiaceae</taxon>
        <taxon>Mytilinidion</taxon>
    </lineage>
</organism>
<evidence type="ECO:0000256" key="1">
    <source>
        <dbReference type="ARBA" id="ARBA00022737"/>
    </source>
</evidence>
<name>A0A6A6YIF7_9PEZI</name>
<dbReference type="InterPro" id="IPR036770">
    <property type="entry name" value="Ankyrin_rpt-contain_sf"/>
</dbReference>
<dbReference type="SUPFAM" id="SSF48403">
    <property type="entry name" value="Ankyrin repeat"/>
    <property type="match status" value="1"/>
</dbReference>
<evidence type="ECO:0000313" key="4">
    <source>
        <dbReference type="Proteomes" id="UP000504636"/>
    </source>
</evidence>
<dbReference type="GeneID" id="54469646"/>
<dbReference type="AlphaFoldDB" id="A0A6A6YIF7"/>
<dbReference type="Gene3D" id="1.25.40.20">
    <property type="entry name" value="Ankyrin repeat-containing domain"/>
    <property type="match status" value="1"/>
</dbReference>
<proteinExistence type="predicted"/>
<evidence type="ECO:0000256" key="2">
    <source>
        <dbReference type="ARBA" id="ARBA00023043"/>
    </source>
</evidence>
<evidence type="ECO:0000313" key="3">
    <source>
        <dbReference type="EMBL" id="KAF2808626.1"/>
    </source>
</evidence>
<dbReference type="RefSeq" id="XP_033575590.1">
    <property type="nucleotide sequence ID" value="XM_033728753.1"/>
</dbReference>
<reference evidence="5" key="2">
    <citation type="submission" date="2020-04" db="EMBL/GenBank/DDBJ databases">
        <authorList>
            <consortium name="NCBI Genome Project"/>
        </authorList>
    </citation>
    <scope>NUCLEOTIDE SEQUENCE</scope>
    <source>
        <strain evidence="5">CBS 304.34</strain>
    </source>
</reference>
<sequence>MPTWTEYTYFDCEGEMNESYLPSGLSPLQCAAASLLPRTCARLLAENADPNGRLEGAPAPIHLAISKCHYNEFFGLSSLELFRNTNIRPLLKKMEISNRRLNTVHILVDHGADLGSVYEFRSNRTSSIEVSFMGDFDISPLCLALMFFELEVSNLLLELGASLEPSPAGLGMFYMAFEAVLQYISFNEPFMPSLLKTGLESLVARISAHIESNKKEEPSPEPKFRSHRDRGQFVVEEKIDIEPVRSTSDLMLPTGDEICVEATRQNDETSTFKDEISAMSFASGMYQNGSPEATILSTQPSEKAEYRNSDLDMALATRDVELLIQRIEFNHGESRKSQSPLMMAYHLGRPDIVKYLRKEGFNLYTREVVQFYSENTKLAKELLGPIKHHLISVSRAQLRCAFVDFLDNKPFPNFEELDYILDNASTDNSDILARLTSLAVRRKHNLRAPN</sequence>
<reference evidence="3 5" key="1">
    <citation type="journal article" date="2020" name="Stud. Mycol.">
        <title>101 Dothideomycetes genomes: a test case for predicting lifestyles and emergence of pathogens.</title>
        <authorList>
            <person name="Haridas S."/>
            <person name="Albert R."/>
            <person name="Binder M."/>
            <person name="Bloem J."/>
            <person name="Labutti K."/>
            <person name="Salamov A."/>
            <person name="Andreopoulos B."/>
            <person name="Baker S."/>
            <person name="Barry K."/>
            <person name="Bills G."/>
            <person name="Bluhm B."/>
            <person name="Cannon C."/>
            <person name="Castanera R."/>
            <person name="Culley D."/>
            <person name="Daum C."/>
            <person name="Ezra D."/>
            <person name="Gonzalez J."/>
            <person name="Henrissat B."/>
            <person name="Kuo A."/>
            <person name="Liang C."/>
            <person name="Lipzen A."/>
            <person name="Lutzoni F."/>
            <person name="Magnuson J."/>
            <person name="Mondo S."/>
            <person name="Nolan M."/>
            <person name="Ohm R."/>
            <person name="Pangilinan J."/>
            <person name="Park H.-J."/>
            <person name="Ramirez L."/>
            <person name="Alfaro M."/>
            <person name="Sun H."/>
            <person name="Tritt A."/>
            <person name="Yoshinaga Y."/>
            <person name="Zwiers L.-H."/>
            <person name="Turgeon B."/>
            <person name="Goodwin S."/>
            <person name="Spatafora J."/>
            <person name="Crous P."/>
            <person name="Grigoriev I."/>
        </authorList>
    </citation>
    <scope>NUCLEOTIDE SEQUENCE</scope>
    <source>
        <strain evidence="3 5">CBS 304.34</strain>
    </source>
</reference>
<dbReference type="PANTHER" id="PTHR24198:SF165">
    <property type="entry name" value="ANKYRIN REPEAT-CONTAINING PROTEIN-RELATED"/>
    <property type="match status" value="1"/>
</dbReference>
<keyword evidence="2" id="KW-0040">ANK repeat</keyword>
<accession>A0A6A6YIF7</accession>
<evidence type="ECO:0008006" key="6">
    <source>
        <dbReference type="Google" id="ProtNLM"/>
    </source>
</evidence>
<keyword evidence="1" id="KW-0677">Repeat</keyword>
<protein>
    <recommendedName>
        <fullName evidence="6">Ankyrin</fullName>
    </recommendedName>
</protein>